<evidence type="ECO:0000313" key="3">
    <source>
        <dbReference type="Proteomes" id="UP000271256"/>
    </source>
</evidence>
<sequence length="148" mass="15930">MSIRQIKVFLDSSVIIAALASSTGGSHEVLALAELGIIVPCISEDVVGEVLRNIQKKLPGCMDSYYVLFKTLPFEIVDATSEDLEYASSLINEKDAPILAAAISGKVDWLLSLDKHFLNSDLKGKVNFAIGTPGDFLQELVSFLKGDG</sequence>
<comment type="caution">
    <text evidence="2">The sequence shown here is derived from an EMBL/GenBank/DDBJ whole genome shotgun (WGS) entry which is preliminary data.</text>
</comment>
<gene>
    <name evidence="2" type="ORF">D7024_05100</name>
</gene>
<organism evidence="2 3">
    <name type="scientific">Desulfofundulus salinus</name>
    <dbReference type="NCBI Taxonomy" id="2419843"/>
    <lineage>
        <taxon>Bacteria</taxon>
        <taxon>Bacillati</taxon>
        <taxon>Bacillota</taxon>
        <taxon>Clostridia</taxon>
        <taxon>Eubacteriales</taxon>
        <taxon>Peptococcaceae</taxon>
        <taxon>Desulfofundulus</taxon>
    </lineage>
</organism>
<dbReference type="InterPro" id="IPR029060">
    <property type="entry name" value="PIN-like_dom_sf"/>
</dbReference>
<reference evidence="2 3" key="1">
    <citation type="submission" date="2018-10" db="EMBL/GenBank/DDBJ databases">
        <authorList>
            <person name="Grouzdev D.S."/>
            <person name="Krutkina M.S."/>
            <person name="Tourova T.P."/>
            <person name="Nazina T.N."/>
        </authorList>
    </citation>
    <scope>NUCLEOTIDE SEQUENCE [LARGE SCALE GENOMIC DNA]</scope>
    <source>
        <strain evidence="2 3">435</strain>
    </source>
</reference>
<dbReference type="AlphaFoldDB" id="A0A494X0B3"/>
<dbReference type="RefSeq" id="WP_121450816.1">
    <property type="nucleotide sequence ID" value="NZ_RBWE01000001.1"/>
</dbReference>
<dbReference type="Proteomes" id="UP000271256">
    <property type="component" value="Unassembled WGS sequence"/>
</dbReference>
<dbReference type="OrthoDB" id="1806926at2"/>
<dbReference type="InterPro" id="IPR002850">
    <property type="entry name" value="PIN_toxin-like"/>
</dbReference>
<dbReference type="EMBL" id="RBWE01000001">
    <property type="protein sequence ID" value="RKO66380.1"/>
    <property type="molecule type" value="Genomic_DNA"/>
</dbReference>
<dbReference type="Pfam" id="PF13470">
    <property type="entry name" value="PIN_3"/>
    <property type="match status" value="1"/>
</dbReference>
<dbReference type="CDD" id="cd09854">
    <property type="entry name" value="PIN_VapC-like"/>
    <property type="match status" value="1"/>
</dbReference>
<feature type="domain" description="PIN" evidence="1">
    <location>
        <begin position="7"/>
        <end position="116"/>
    </location>
</feature>
<dbReference type="PANTHER" id="PTHR34610">
    <property type="entry name" value="SSL7007 PROTEIN"/>
    <property type="match status" value="1"/>
</dbReference>
<dbReference type="SUPFAM" id="SSF88723">
    <property type="entry name" value="PIN domain-like"/>
    <property type="match status" value="1"/>
</dbReference>
<keyword evidence="3" id="KW-1185">Reference proteome</keyword>
<evidence type="ECO:0000259" key="1">
    <source>
        <dbReference type="Pfam" id="PF13470"/>
    </source>
</evidence>
<proteinExistence type="predicted"/>
<evidence type="ECO:0000313" key="2">
    <source>
        <dbReference type="EMBL" id="RKO66380.1"/>
    </source>
</evidence>
<dbReference type="InterPro" id="IPR002716">
    <property type="entry name" value="PIN_dom"/>
</dbReference>
<dbReference type="PANTHER" id="PTHR34610:SF3">
    <property type="entry name" value="SSL7007 PROTEIN"/>
    <property type="match status" value="1"/>
</dbReference>
<accession>A0A494X0B3</accession>
<protein>
    <submittedName>
        <fullName evidence="2">PIN domain-containing protein</fullName>
    </submittedName>
</protein>
<name>A0A494X0B3_9FIRM</name>
<dbReference type="Gene3D" id="3.40.50.1010">
    <property type="entry name" value="5'-nuclease"/>
    <property type="match status" value="1"/>
</dbReference>